<comment type="caution">
    <text evidence="6">The sequence shown here is derived from an EMBL/GenBank/DDBJ whole genome shotgun (WGS) entry which is preliminary data.</text>
</comment>
<dbReference type="PROSITE" id="PS50151">
    <property type="entry name" value="UVR"/>
    <property type="match status" value="1"/>
</dbReference>
<accession>A0A350P5V4</accession>
<dbReference type="AlphaFoldDB" id="A0A350P5V4"/>
<dbReference type="InterPro" id="IPR001943">
    <property type="entry name" value="UVR_dom"/>
</dbReference>
<dbReference type="Pfam" id="PF02151">
    <property type="entry name" value="UVR"/>
    <property type="match status" value="1"/>
</dbReference>
<evidence type="ECO:0000256" key="1">
    <source>
        <dbReference type="ARBA" id="ARBA00022769"/>
    </source>
</evidence>
<keyword evidence="3" id="KW-0742">SOS response</keyword>
<keyword evidence="2" id="KW-0234">DNA repair</keyword>
<dbReference type="GO" id="GO:0004518">
    <property type="term" value="F:nuclease activity"/>
    <property type="evidence" value="ECO:0007669"/>
    <property type="project" value="UniProtKB-KW"/>
</dbReference>
<organism evidence="6 7">
    <name type="scientific">Alteromonas australica</name>
    <dbReference type="NCBI Taxonomy" id="589873"/>
    <lineage>
        <taxon>Bacteria</taxon>
        <taxon>Pseudomonadati</taxon>
        <taxon>Pseudomonadota</taxon>
        <taxon>Gammaproteobacteria</taxon>
        <taxon>Alteromonadales</taxon>
        <taxon>Alteromonadaceae</taxon>
        <taxon>Alteromonas/Salinimonas group</taxon>
        <taxon>Alteromonas</taxon>
    </lineage>
</organism>
<dbReference type="InterPro" id="IPR036876">
    <property type="entry name" value="UVR_dom_sf"/>
</dbReference>
<name>A0A350P5V4_9ALTE</name>
<keyword evidence="1" id="KW-0228">DNA excision</keyword>
<dbReference type="Gene3D" id="4.10.860.10">
    <property type="entry name" value="UVR domain"/>
    <property type="match status" value="1"/>
</dbReference>
<feature type="region of interest" description="Disordered" evidence="4">
    <location>
        <begin position="1"/>
        <end position="37"/>
    </location>
</feature>
<feature type="domain" description="UVR" evidence="5">
    <location>
        <begin position="41"/>
        <end position="76"/>
    </location>
</feature>
<evidence type="ECO:0000313" key="6">
    <source>
        <dbReference type="EMBL" id="HAW76671.1"/>
    </source>
</evidence>
<dbReference type="Proteomes" id="UP000263517">
    <property type="component" value="Unassembled WGS sequence"/>
</dbReference>
<sequence>KPITDIMDLGDSAHPASGKVRLRKVEEKKKQQKTASATELMDQITELEKQMFEYARELEFEKAASLRDDIEALRKQVVTLS</sequence>
<protein>
    <submittedName>
        <fullName evidence="6">Excinuclease ABC subunit B</fullName>
    </submittedName>
</protein>
<proteinExistence type="predicted"/>
<keyword evidence="3" id="KW-0227">DNA damage</keyword>
<dbReference type="GO" id="GO:0006281">
    <property type="term" value="P:DNA repair"/>
    <property type="evidence" value="ECO:0007669"/>
    <property type="project" value="UniProtKB-KW"/>
</dbReference>
<keyword evidence="2" id="KW-0267">Excision nuclease</keyword>
<dbReference type="GO" id="GO:0009432">
    <property type="term" value="P:SOS response"/>
    <property type="evidence" value="ECO:0007669"/>
    <property type="project" value="UniProtKB-KW"/>
</dbReference>
<dbReference type="SUPFAM" id="SSF46600">
    <property type="entry name" value="C-terminal UvrC-binding domain of UvrB"/>
    <property type="match status" value="1"/>
</dbReference>
<evidence type="ECO:0000256" key="3">
    <source>
        <dbReference type="ARBA" id="ARBA00023236"/>
    </source>
</evidence>
<evidence type="ECO:0000256" key="2">
    <source>
        <dbReference type="ARBA" id="ARBA00022881"/>
    </source>
</evidence>
<gene>
    <name evidence="6" type="ORF">DCW74_13160</name>
</gene>
<evidence type="ECO:0000259" key="5">
    <source>
        <dbReference type="PROSITE" id="PS50151"/>
    </source>
</evidence>
<evidence type="ECO:0000313" key="7">
    <source>
        <dbReference type="Proteomes" id="UP000263517"/>
    </source>
</evidence>
<evidence type="ECO:0000256" key="4">
    <source>
        <dbReference type="SAM" id="MobiDB-lite"/>
    </source>
</evidence>
<feature type="non-terminal residue" evidence="6">
    <location>
        <position position="1"/>
    </location>
</feature>
<dbReference type="EMBL" id="DNAN01000470">
    <property type="protein sequence ID" value="HAW76671.1"/>
    <property type="molecule type" value="Genomic_DNA"/>
</dbReference>
<reference evidence="6 7" key="1">
    <citation type="journal article" date="2018" name="Nat. Biotechnol.">
        <title>A standardized bacterial taxonomy based on genome phylogeny substantially revises the tree of life.</title>
        <authorList>
            <person name="Parks D.H."/>
            <person name="Chuvochina M."/>
            <person name="Waite D.W."/>
            <person name="Rinke C."/>
            <person name="Skarshewski A."/>
            <person name="Chaumeil P.A."/>
            <person name="Hugenholtz P."/>
        </authorList>
    </citation>
    <scope>NUCLEOTIDE SEQUENCE [LARGE SCALE GENOMIC DNA]</scope>
    <source>
        <strain evidence="6">UBA11978</strain>
    </source>
</reference>